<gene>
    <name evidence="8" type="ORF">IM811_000228</name>
</gene>
<evidence type="ECO:0000313" key="8">
    <source>
        <dbReference type="EMBL" id="KAF9758534.1"/>
    </source>
</evidence>
<feature type="transmembrane region" description="Helical" evidence="6">
    <location>
        <begin position="65"/>
        <end position="85"/>
    </location>
</feature>
<keyword evidence="4 6" id="KW-0472">Membrane</keyword>
<dbReference type="InterPro" id="IPR049326">
    <property type="entry name" value="Rhodopsin_dom_fungi"/>
</dbReference>
<feature type="transmembrane region" description="Helical" evidence="6">
    <location>
        <begin position="33"/>
        <end position="53"/>
    </location>
</feature>
<dbReference type="PANTHER" id="PTHR33048:SF47">
    <property type="entry name" value="INTEGRAL MEMBRANE PROTEIN-RELATED"/>
    <property type="match status" value="1"/>
</dbReference>
<evidence type="ECO:0000256" key="1">
    <source>
        <dbReference type="ARBA" id="ARBA00004141"/>
    </source>
</evidence>
<accession>A0A8H7NLW4</accession>
<evidence type="ECO:0000256" key="5">
    <source>
        <dbReference type="ARBA" id="ARBA00038359"/>
    </source>
</evidence>
<evidence type="ECO:0000256" key="6">
    <source>
        <dbReference type="SAM" id="Phobius"/>
    </source>
</evidence>
<proteinExistence type="inferred from homology"/>
<evidence type="ECO:0000256" key="3">
    <source>
        <dbReference type="ARBA" id="ARBA00022989"/>
    </source>
</evidence>
<feature type="transmembrane region" description="Helical" evidence="6">
    <location>
        <begin position="260"/>
        <end position="282"/>
    </location>
</feature>
<reference evidence="8" key="1">
    <citation type="submission" date="2020-10" db="EMBL/GenBank/DDBJ databases">
        <title>High-Quality Genome Resource of Clonostachys rosea strain S41 by Oxford Nanopore Long-Read Sequencing.</title>
        <authorList>
            <person name="Wang H."/>
        </authorList>
    </citation>
    <scope>NUCLEOTIDE SEQUENCE</scope>
    <source>
        <strain evidence="8">S41</strain>
    </source>
</reference>
<protein>
    <recommendedName>
        <fullName evidence="7">Rhodopsin domain-containing protein</fullName>
    </recommendedName>
</protein>
<evidence type="ECO:0000259" key="7">
    <source>
        <dbReference type="Pfam" id="PF20684"/>
    </source>
</evidence>
<comment type="similarity">
    <text evidence="5">Belongs to the SAT4 family.</text>
</comment>
<keyword evidence="3 6" id="KW-1133">Transmembrane helix</keyword>
<evidence type="ECO:0000256" key="4">
    <source>
        <dbReference type="ARBA" id="ARBA00023136"/>
    </source>
</evidence>
<dbReference type="GO" id="GO:0016020">
    <property type="term" value="C:membrane"/>
    <property type="evidence" value="ECO:0007669"/>
    <property type="project" value="UniProtKB-SubCell"/>
</dbReference>
<dbReference type="PANTHER" id="PTHR33048">
    <property type="entry name" value="PTH11-LIKE INTEGRAL MEMBRANE PROTEIN (AFU_ORTHOLOGUE AFUA_5G11245)"/>
    <property type="match status" value="1"/>
</dbReference>
<comment type="caution">
    <text evidence="8">The sequence shown here is derived from an EMBL/GenBank/DDBJ whole genome shotgun (WGS) entry which is preliminary data.</text>
</comment>
<dbReference type="Proteomes" id="UP000616885">
    <property type="component" value="Unassembled WGS sequence"/>
</dbReference>
<keyword evidence="2 6" id="KW-0812">Transmembrane</keyword>
<name>A0A8H7NLW4_BIOOC</name>
<feature type="transmembrane region" description="Helical" evidence="6">
    <location>
        <begin position="142"/>
        <end position="167"/>
    </location>
</feature>
<dbReference type="InterPro" id="IPR052337">
    <property type="entry name" value="SAT4-like"/>
</dbReference>
<feature type="transmembrane region" description="Helical" evidence="6">
    <location>
        <begin position="188"/>
        <end position="214"/>
    </location>
</feature>
<dbReference type="EMBL" id="JADCTT010000001">
    <property type="protein sequence ID" value="KAF9758534.1"/>
    <property type="molecule type" value="Genomic_DNA"/>
</dbReference>
<dbReference type="Pfam" id="PF20684">
    <property type="entry name" value="Fung_rhodopsin"/>
    <property type="match status" value="1"/>
</dbReference>
<evidence type="ECO:0000313" key="9">
    <source>
        <dbReference type="Proteomes" id="UP000616885"/>
    </source>
</evidence>
<feature type="domain" description="Rhodopsin" evidence="7">
    <location>
        <begin position="49"/>
        <end position="279"/>
    </location>
</feature>
<organism evidence="8 9">
    <name type="scientific">Bionectria ochroleuca</name>
    <name type="common">Gliocladium roseum</name>
    <dbReference type="NCBI Taxonomy" id="29856"/>
    <lineage>
        <taxon>Eukaryota</taxon>
        <taxon>Fungi</taxon>
        <taxon>Dikarya</taxon>
        <taxon>Ascomycota</taxon>
        <taxon>Pezizomycotina</taxon>
        <taxon>Sordariomycetes</taxon>
        <taxon>Hypocreomycetidae</taxon>
        <taxon>Hypocreales</taxon>
        <taxon>Bionectriaceae</taxon>
        <taxon>Clonostachys</taxon>
    </lineage>
</organism>
<evidence type="ECO:0000256" key="2">
    <source>
        <dbReference type="ARBA" id="ARBA00022692"/>
    </source>
</evidence>
<comment type="subcellular location">
    <subcellularLocation>
        <location evidence="1">Membrane</location>
        <topology evidence="1">Multi-pass membrane protein</topology>
    </subcellularLocation>
</comment>
<dbReference type="AlphaFoldDB" id="A0A8H7NLW4"/>
<sequence>MTDTASNDTPAADPPPGVTPNFVNPPSLHSVNLGVSIACLVLMIVVVGVRTYTKAVILRDMRHEDYVALLVLFIFLAWGPIYTYLSSLGLSRDLWNIRASDMPPLLRLCNDFQLLYSPAMGAAKYFICVHLKRIFCPSNRGAVHWTLVALITVNVMFYLTTFFAQMFQCIPREKIWRPDLPGSCMKSFVGILAIGVANLVLDLGILLVPIWAIWKLQIPVKRKLKPTQCFRWASSAVSIVFRVPKDDNSNAVLHMAKVGLWSFAELTGTMIVGCIPFFPLFLQHFKIIKVSQLSVGSSSKTPRGKAKV</sequence>